<keyword evidence="3" id="KW-1185">Reference proteome</keyword>
<dbReference type="AlphaFoldDB" id="A0A9X3RC83"/>
<keyword evidence="1" id="KW-0472">Membrane</keyword>
<sequence>MDIWTLPLIIAIVMIALIGLYGTWKVMKLESRRQQVNDTPIAQTVKDHPTSINPIILVYVVAGILMFSIIMYYVITSSSY</sequence>
<reference evidence="2" key="1">
    <citation type="submission" date="2022-05" db="EMBL/GenBank/DDBJ databases">
        <authorList>
            <person name="Colautti A."/>
            <person name="Iacumin L."/>
        </authorList>
    </citation>
    <scope>NUCLEOTIDE SEQUENCE</scope>
    <source>
        <strain evidence="2">SK 55</strain>
    </source>
</reference>
<gene>
    <name evidence="2" type="ORF">M9R32_04755</name>
</gene>
<comment type="caution">
    <text evidence="2">The sequence shown here is derived from an EMBL/GenBank/DDBJ whole genome shotgun (WGS) entry which is preliminary data.</text>
</comment>
<organism evidence="2 3">
    <name type="scientific">Paenisporosarcina quisquiliarum</name>
    <dbReference type="NCBI Taxonomy" id="365346"/>
    <lineage>
        <taxon>Bacteria</taxon>
        <taxon>Bacillati</taxon>
        <taxon>Bacillota</taxon>
        <taxon>Bacilli</taxon>
        <taxon>Bacillales</taxon>
        <taxon>Caryophanaceae</taxon>
        <taxon>Paenisporosarcina</taxon>
    </lineage>
</organism>
<evidence type="ECO:0000313" key="3">
    <source>
        <dbReference type="Proteomes" id="UP001152173"/>
    </source>
</evidence>
<protein>
    <submittedName>
        <fullName evidence="2">Uncharacterized protein</fullName>
    </submittedName>
</protein>
<feature type="transmembrane region" description="Helical" evidence="1">
    <location>
        <begin position="6"/>
        <end position="24"/>
    </location>
</feature>
<evidence type="ECO:0000313" key="2">
    <source>
        <dbReference type="EMBL" id="MCZ8536490.1"/>
    </source>
</evidence>
<evidence type="ECO:0000256" key="1">
    <source>
        <dbReference type="SAM" id="Phobius"/>
    </source>
</evidence>
<dbReference type="RefSeq" id="WP_269925591.1">
    <property type="nucleotide sequence ID" value="NZ_JAMKBJ010000003.1"/>
</dbReference>
<name>A0A9X3RC83_9BACL</name>
<keyword evidence="1" id="KW-0812">Transmembrane</keyword>
<dbReference type="Proteomes" id="UP001152173">
    <property type="component" value="Unassembled WGS sequence"/>
</dbReference>
<dbReference type="EMBL" id="JAMKBJ010000003">
    <property type="protein sequence ID" value="MCZ8536490.1"/>
    <property type="molecule type" value="Genomic_DNA"/>
</dbReference>
<feature type="transmembrane region" description="Helical" evidence="1">
    <location>
        <begin position="56"/>
        <end position="75"/>
    </location>
</feature>
<keyword evidence="1" id="KW-1133">Transmembrane helix</keyword>
<proteinExistence type="predicted"/>
<accession>A0A9X3RC83</accession>